<organism evidence="6 7">
    <name type="scientific">Gnathostoma spinigerum</name>
    <dbReference type="NCBI Taxonomy" id="75299"/>
    <lineage>
        <taxon>Eukaryota</taxon>
        <taxon>Metazoa</taxon>
        <taxon>Ecdysozoa</taxon>
        <taxon>Nematoda</taxon>
        <taxon>Chromadorea</taxon>
        <taxon>Rhabditida</taxon>
        <taxon>Spirurina</taxon>
        <taxon>Gnathostomatomorpha</taxon>
        <taxon>Gnathostomatoidea</taxon>
        <taxon>Gnathostomatidae</taxon>
        <taxon>Gnathostoma</taxon>
    </lineage>
</organism>
<evidence type="ECO:0008006" key="8">
    <source>
        <dbReference type="Google" id="ProtNLM"/>
    </source>
</evidence>
<evidence type="ECO:0000256" key="5">
    <source>
        <dbReference type="ARBA" id="ARBA00023242"/>
    </source>
</evidence>
<evidence type="ECO:0000256" key="2">
    <source>
        <dbReference type="ARBA" id="ARBA00010991"/>
    </source>
</evidence>
<dbReference type="PRINTS" id="PR01245">
    <property type="entry name" value="RAD1REC1"/>
</dbReference>
<dbReference type="GO" id="GO:0005634">
    <property type="term" value="C:nucleus"/>
    <property type="evidence" value="ECO:0007669"/>
    <property type="project" value="UniProtKB-SubCell"/>
</dbReference>
<comment type="similarity">
    <text evidence="2">Belongs to the rad1 family.</text>
</comment>
<dbReference type="CDD" id="cd00577">
    <property type="entry name" value="PCNA"/>
    <property type="match status" value="1"/>
</dbReference>
<keyword evidence="4" id="KW-0234">DNA repair</keyword>
<comment type="caution">
    <text evidence="6">The sequence shown here is derived from an EMBL/GenBank/DDBJ whole genome shotgun (WGS) entry which is preliminary data.</text>
</comment>
<dbReference type="InterPro" id="IPR003021">
    <property type="entry name" value="Rad1_Rec1_Rad17"/>
</dbReference>
<keyword evidence="3" id="KW-0227">DNA damage</keyword>
<dbReference type="InterPro" id="IPR003011">
    <property type="entry name" value="Cell_cycle_checkpoint_Rad1"/>
</dbReference>
<keyword evidence="7" id="KW-1185">Reference proteome</keyword>
<proteinExistence type="inferred from homology"/>
<name>A0ABD6E7U4_9BILA</name>
<sequence>MVICREGDSRSGQEHLVELKLENPKELHSVIKALMFRETGVIDVSENGLRVVVDDQNCFQAIAYVKNELFLDYVLRQSSVTFRVPLNIISECLNMFGSSNTVMLKLIYDGHGSPLKLMVEKDGVVVKCLVRTLNPDVILDFDFDTLNLSAKIIMKPLKLRETFQDLDTTCSAVKLMIKQHVFSIATIGDYGEVQVDFPQHSEQIEKMECSSEATHHYRYNLLKRMIPSLGLCSKVSLRIDQRGILSMQFMIETSDNHNIFIEFFCVPDVEYSDQEETSAHDN</sequence>
<evidence type="ECO:0000256" key="3">
    <source>
        <dbReference type="ARBA" id="ARBA00022763"/>
    </source>
</evidence>
<dbReference type="InterPro" id="IPR046938">
    <property type="entry name" value="DNA_clamp_sf"/>
</dbReference>
<dbReference type="Gene3D" id="3.70.10.10">
    <property type="match status" value="1"/>
</dbReference>
<dbReference type="AlphaFoldDB" id="A0ABD6E7U4"/>
<dbReference type="PANTHER" id="PTHR10870:SF0">
    <property type="entry name" value="CELL CYCLE CHECKPOINT PROTEIN RAD1"/>
    <property type="match status" value="1"/>
</dbReference>
<accession>A0ABD6E7U4</accession>
<dbReference type="SUPFAM" id="SSF55979">
    <property type="entry name" value="DNA clamp"/>
    <property type="match status" value="2"/>
</dbReference>
<comment type="subcellular location">
    <subcellularLocation>
        <location evidence="1">Nucleus</location>
    </subcellularLocation>
</comment>
<gene>
    <name evidence="6" type="ORF">AB6A40_002869</name>
</gene>
<reference evidence="6 7" key="1">
    <citation type="submission" date="2024-08" db="EMBL/GenBank/DDBJ databases">
        <title>Gnathostoma spinigerum genome.</title>
        <authorList>
            <person name="Gonzalez-Bertolin B."/>
            <person name="Monzon S."/>
            <person name="Zaballos A."/>
            <person name="Jimenez P."/>
            <person name="Dekumyoy P."/>
            <person name="Varona S."/>
            <person name="Cuesta I."/>
            <person name="Sumanam S."/>
            <person name="Adisakwattana P."/>
            <person name="Gasser R.B."/>
            <person name="Hernandez-Gonzalez A."/>
            <person name="Young N.D."/>
            <person name="Perteguer M.J."/>
        </authorList>
    </citation>
    <scope>NUCLEOTIDE SEQUENCE [LARGE SCALE GENOMIC DNA]</scope>
    <source>
        <strain evidence="6">AL3</strain>
        <tissue evidence="6">Liver</tissue>
    </source>
</reference>
<evidence type="ECO:0000313" key="7">
    <source>
        <dbReference type="Proteomes" id="UP001608902"/>
    </source>
</evidence>
<keyword evidence="5" id="KW-0539">Nucleus</keyword>
<dbReference type="Proteomes" id="UP001608902">
    <property type="component" value="Unassembled WGS sequence"/>
</dbReference>
<dbReference type="Pfam" id="PF02144">
    <property type="entry name" value="Rad1"/>
    <property type="match status" value="1"/>
</dbReference>
<dbReference type="EMBL" id="JBGFUD010001351">
    <property type="protein sequence ID" value="MFH4976160.1"/>
    <property type="molecule type" value="Genomic_DNA"/>
</dbReference>
<dbReference type="PANTHER" id="PTHR10870">
    <property type="entry name" value="CELL CYCLE CHECKPOINT PROTEIN RAD1"/>
    <property type="match status" value="1"/>
</dbReference>
<evidence type="ECO:0000313" key="6">
    <source>
        <dbReference type="EMBL" id="MFH4976160.1"/>
    </source>
</evidence>
<evidence type="ECO:0000256" key="1">
    <source>
        <dbReference type="ARBA" id="ARBA00004123"/>
    </source>
</evidence>
<dbReference type="PRINTS" id="PR01246">
    <property type="entry name" value="RAD1REPAIR"/>
</dbReference>
<evidence type="ECO:0000256" key="4">
    <source>
        <dbReference type="ARBA" id="ARBA00023204"/>
    </source>
</evidence>
<protein>
    <recommendedName>
        <fullName evidence="8">Cell cycle checkpoint protein RAD1</fullName>
    </recommendedName>
</protein>
<dbReference type="GO" id="GO:0006281">
    <property type="term" value="P:DNA repair"/>
    <property type="evidence" value="ECO:0007669"/>
    <property type="project" value="UniProtKB-KW"/>
</dbReference>